<dbReference type="AlphaFoldDB" id="A0A484KX66"/>
<reference evidence="2 3" key="1">
    <citation type="submission" date="2018-04" db="EMBL/GenBank/DDBJ databases">
        <authorList>
            <person name="Vogel A."/>
        </authorList>
    </citation>
    <scope>NUCLEOTIDE SEQUENCE [LARGE SCALE GENOMIC DNA]</scope>
</reference>
<name>A0A484KX66_9ASTE</name>
<organism evidence="2 3">
    <name type="scientific">Cuscuta campestris</name>
    <dbReference type="NCBI Taxonomy" id="132261"/>
    <lineage>
        <taxon>Eukaryota</taxon>
        <taxon>Viridiplantae</taxon>
        <taxon>Streptophyta</taxon>
        <taxon>Embryophyta</taxon>
        <taxon>Tracheophyta</taxon>
        <taxon>Spermatophyta</taxon>
        <taxon>Magnoliopsida</taxon>
        <taxon>eudicotyledons</taxon>
        <taxon>Gunneridae</taxon>
        <taxon>Pentapetalae</taxon>
        <taxon>asterids</taxon>
        <taxon>lamiids</taxon>
        <taxon>Solanales</taxon>
        <taxon>Convolvulaceae</taxon>
        <taxon>Cuscuteae</taxon>
        <taxon>Cuscuta</taxon>
        <taxon>Cuscuta subgen. Grammica</taxon>
        <taxon>Cuscuta sect. Cleistogrammica</taxon>
    </lineage>
</organism>
<dbReference type="Proteomes" id="UP000595140">
    <property type="component" value="Unassembled WGS sequence"/>
</dbReference>
<keyword evidence="3" id="KW-1185">Reference proteome</keyword>
<keyword evidence="1" id="KW-0472">Membrane</keyword>
<accession>A0A484KX66</accession>
<sequence>MRGQVTDDSKERDLIPLRTGLYQGFYSTIVSLILPILLNPGNQHTISISFVLFPFLTMLGLINYFSIAF</sequence>
<evidence type="ECO:0000313" key="3">
    <source>
        <dbReference type="Proteomes" id="UP000595140"/>
    </source>
</evidence>
<protein>
    <submittedName>
        <fullName evidence="2">Uncharacterized protein</fullName>
    </submittedName>
</protein>
<evidence type="ECO:0000256" key="1">
    <source>
        <dbReference type="SAM" id="Phobius"/>
    </source>
</evidence>
<gene>
    <name evidence="2" type="ORF">CCAM_LOCUS11021</name>
</gene>
<keyword evidence="1" id="KW-1133">Transmembrane helix</keyword>
<feature type="transmembrane region" description="Helical" evidence="1">
    <location>
        <begin position="20"/>
        <end position="38"/>
    </location>
</feature>
<evidence type="ECO:0000313" key="2">
    <source>
        <dbReference type="EMBL" id="VFQ69245.1"/>
    </source>
</evidence>
<keyword evidence="1" id="KW-0812">Transmembrane</keyword>
<proteinExistence type="predicted"/>
<feature type="transmembrane region" description="Helical" evidence="1">
    <location>
        <begin position="44"/>
        <end position="65"/>
    </location>
</feature>
<dbReference type="EMBL" id="OOIL02000779">
    <property type="protein sequence ID" value="VFQ69245.1"/>
    <property type="molecule type" value="Genomic_DNA"/>
</dbReference>